<sequence>MFITLYAPKAQPIPQIVADIVEGLGRLGWVISWGWEMPAAASSQPANYLRSPNSHRSYVNTKKKTKRVLWDFEKLSLWLCW</sequence>
<reference evidence="2" key="1">
    <citation type="journal article" date="2013" name="G3 (Bethesda)">
        <title>Comparative genomics of a plant-pathogenic fungus, Pyrenophora tritici-repentis, reveals transduplication and the impact of repeat elements on pathogenicity and population divergence.</title>
        <authorList>
            <person name="Manning V.A."/>
            <person name="Pandelova I."/>
            <person name="Dhillon B."/>
            <person name="Wilhelm L.J."/>
            <person name="Goodwin S.B."/>
            <person name="Berlin A.M."/>
            <person name="Figueroa M."/>
            <person name="Freitag M."/>
            <person name="Hane J.K."/>
            <person name="Henrissat B."/>
            <person name="Holman W.H."/>
            <person name="Kodira C.D."/>
            <person name="Martin J."/>
            <person name="Oliver R.P."/>
            <person name="Robbertse B."/>
            <person name="Schackwitz W."/>
            <person name="Schwartz D.C."/>
            <person name="Spatafora J.W."/>
            <person name="Turgeon B.G."/>
            <person name="Yandava C."/>
            <person name="Young S."/>
            <person name="Zhou S."/>
            <person name="Zeng Q."/>
            <person name="Grigoriev I.V."/>
            <person name="Ma L.-J."/>
            <person name="Ciuffetti L.M."/>
        </authorList>
    </citation>
    <scope>NUCLEOTIDE SEQUENCE [LARGE SCALE GENOMIC DNA]</scope>
    <source>
        <strain evidence="2">Pt-1C-BFP</strain>
    </source>
</reference>
<gene>
    <name evidence="1" type="ORF">PTRG_02516</name>
</gene>
<name>B2VYM6_PYRTR</name>
<organism evidence="1 2">
    <name type="scientific">Pyrenophora tritici-repentis (strain Pt-1C-BFP)</name>
    <name type="common">Wheat tan spot fungus</name>
    <name type="synonym">Drechslera tritici-repentis</name>
    <dbReference type="NCBI Taxonomy" id="426418"/>
    <lineage>
        <taxon>Eukaryota</taxon>
        <taxon>Fungi</taxon>
        <taxon>Dikarya</taxon>
        <taxon>Ascomycota</taxon>
        <taxon>Pezizomycotina</taxon>
        <taxon>Dothideomycetes</taxon>
        <taxon>Pleosporomycetidae</taxon>
        <taxon>Pleosporales</taxon>
        <taxon>Pleosporineae</taxon>
        <taxon>Pleosporaceae</taxon>
        <taxon>Pyrenophora</taxon>
    </lineage>
</organism>
<dbReference type="InParanoid" id="B2VYM6"/>
<dbReference type="HOGENOM" id="CLU_2575031_0_0_1"/>
<evidence type="ECO:0000313" key="2">
    <source>
        <dbReference type="Proteomes" id="UP000001471"/>
    </source>
</evidence>
<dbReference type="AlphaFoldDB" id="B2VYM6"/>
<proteinExistence type="predicted"/>
<dbReference type="EMBL" id="DS231616">
    <property type="protein sequence ID" value="EDU45039.1"/>
    <property type="molecule type" value="Genomic_DNA"/>
</dbReference>
<protein>
    <submittedName>
        <fullName evidence="1">Uncharacterized protein</fullName>
    </submittedName>
</protein>
<evidence type="ECO:0000313" key="1">
    <source>
        <dbReference type="EMBL" id="EDU45039.1"/>
    </source>
</evidence>
<dbReference type="Proteomes" id="UP000001471">
    <property type="component" value="Unassembled WGS sequence"/>
</dbReference>
<accession>B2VYM6</accession>